<dbReference type="Proteomes" id="UP000441208">
    <property type="component" value="Unassembled WGS sequence"/>
</dbReference>
<protein>
    <submittedName>
        <fullName evidence="1">Uncharacterized protein</fullName>
    </submittedName>
</protein>
<name>A0A6A3TDP6_9STRA</name>
<reference evidence="1 2" key="1">
    <citation type="submission" date="2018-08" db="EMBL/GenBank/DDBJ databases">
        <title>Genomic investigation of the strawberry pathogen Phytophthora fragariae indicates pathogenicity is determined by transcriptional variation in three key races.</title>
        <authorList>
            <person name="Adams T.M."/>
            <person name="Armitage A.D."/>
            <person name="Sobczyk M.K."/>
            <person name="Bates H.J."/>
            <person name="Dunwell J.M."/>
            <person name="Nellist C.F."/>
            <person name="Harrison R.J."/>
        </authorList>
    </citation>
    <scope>NUCLEOTIDE SEQUENCE [LARGE SCALE GENOMIC DNA]</scope>
    <source>
        <strain evidence="1 2">NOV-71</strain>
    </source>
</reference>
<proteinExistence type="predicted"/>
<comment type="caution">
    <text evidence="1">The sequence shown here is derived from an EMBL/GenBank/DDBJ whole genome shotgun (WGS) entry which is preliminary data.</text>
</comment>
<organism evidence="1 2">
    <name type="scientific">Phytophthora fragariae</name>
    <dbReference type="NCBI Taxonomy" id="53985"/>
    <lineage>
        <taxon>Eukaryota</taxon>
        <taxon>Sar</taxon>
        <taxon>Stramenopiles</taxon>
        <taxon>Oomycota</taxon>
        <taxon>Peronosporomycetes</taxon>
        <taxon>Peronosporales</taxon>
        <taxon>Peronosporaceae</taxon>
        <taxon>Phytophthora</taxon>
    </lineage>
</organism>
<evidence type="ECO:0000313" key="1">
    <source>
        <dbReference type="EMBL" id="KAE9133966.1"/>
    </source>
</evidence>
<dbReference type="AlphaFoldDB" id="A0A6A3TDP6"/>
<evidence type="ECO:0000313" key="2">
    <source>
        <dbReference type="Proteomes" id="UP000441208"/>
    </source>
</evidence>
<gene>
    <name evidence="1" type="ORF">PF007_g3140</name>
</gene>
<accession>A0A6A3TDP6</accession>
<sequence length="152" mass="17339">MSHRRSDYHARILVGYTLRKMASILKAFQNENLEEIKKRADYLGKPAWIEYRGKVITSGVVHSIDDQDVVRVAIQCADREVYLIKFKAYHTDDCELVQLGRIVYLVSFGTTIEETNERIKIPEPRGNVKYSGTTVMANVGCTSVSDSPKHFK</sequence>
<dbReference type="EMBL" id="QXFZ01000090">
    <property type="protein sequence ID" value="KAE9133966.1"/>
    <property type="molecule type" value="Genomic_DNA"/>
</dbReference>